<dbReference type="GO" id="GO:0016811">
    <property type="term" value="F:hydrolase activity, acting on carbon-nitrogen (but not peptide) bonds, in linear amides"/>
    <property type="evidence" value="ECO:0007669"/>
    <property type="project" value="TreeGrafter"/>
</dbReference>
<dbReference type="InterPro" id="IPR024078">
    <property type="entry name" value="LmbE-like_dom_sf"/>
</dbReference>
<evidence type="ECO:0000313" key="1">
    <source>
        <dbReference type="EMBL" id="EFA9848448.1"/>
    </source>
</evidence>
<dbReference type="RefSeq" id="WP_097763994.1">
    <property type="nucleotide sequence ID" value="NZ_AP024123.1"/>
</dbReference>
<name>A0A8S7BIV2_ECOLX</name>
<organism evidence="1 2">
    <name type="scientific">Escherichia coli</name>
    <dbReference type="NCBI Taxonomy" id="562"/>
    <lineage>
        <taxon>Bacteria</taxon>
        <taxon>Pseudomonadati</taxon>
        <taxon>Pseudomonadota</taxon>
        <taxon>Gammaproteobacteria</taxon>
        <taxon>Enterobacterales</taxon>
        <taxon>Enterobacteriaceae</taxon>
        <taxon>Escherichia</taxon>
    </lineage>
</organism>
<reference evidence="1 2" key="1">
    <citation type="submission" date="2018-08" db="EMBL/GenBank/DDBJ databases">
        <authorList>
            <consortium name="GenomeTrakr network: Whole genome sequencing for foodborne pathogen traceback"/>
        </authorList>
    </citation>
    <scope>NUCLEOTIDE SEQUENCE [LARGE SCALE GENOMIC DNA]</scope>
    <source>
        <strain evidence="1 2">AZ-TG102963</strain>
    </source>
</reference>
<dbReference type="PANTHER" id="PTHR12993:SF30">
    <property type="entry name" value="N-ACETYL-ALPHA-D-GLUCOSAMINYL L-MALATE DEACETYLASE 1"/>
    <property type="match status" value="1"/>
</dbReference>
<sequence>MKSKKTTSSGKTPGVLAIGAHPDDIELGCGATLSRLAHNDVYILSVIMTSGGCGGNSTERYEESREALKILGCNKIINLDFNDTKLYLQLKEMIDSLERILATEIPSDVEIMRVYTMHNADRHQDHVAVYQASMVACRHIPQILGYETPSTWISFSPQVFEPLEENHLEKKISALSKHKSQSLRKYMQPEHLWILAKFRGQQVDCSLCEGFVVHKMVLQEY</sequence>
<dbReference type="PANTHER" id="PTHR12993">
    <property type="entry name" value="N-ACETYLGLUCOSAMINYL-PHOSPHATIDYLINOSITOL DE-N-ACETYLASE-RELATED"/>
    <property type="match status" value="1"/>
</dbReference>
<dbReference type="EMBL" id="AASCJS010000052">
    <property type="protein sequence ID" value="EFA9848448.1"/>
    <property type="molecule type" value="Genomic_DNA"/>
</dbReference>
<dbReference type="Gene3D" id="3.40.50.10320">
    <property type="entry name" value="LmbE-like"/>
    <property type="match status" value="1"/>
</dbReference>
<dbReference type="InterPro" id="IPR003737">
    <property type="entry name" value="GlcNAc_PI_deacetylase-related"/>
</dbReference>
<proteinExistence type="predicted"/>
<accession>A0A8S7BIV2</accession>
<protein>
    <submittedName>
        <fullName evidence="1">PIG-L family deacetylase</fullName>
    </submittedName>
</protein>
<dbReference type="AlphaFoldDB" id="A0A8S7BIV2"/>
<dbReference type="SUPFAM" id="SSF102588">
    <property type="entry name" value="LmbE-like"/>
    <property type="match status" value="1"/>
</dbReference>
<dbReference type="Pfam" id="PF02585">
    <property type="entry name" value="PIG-L"/>
    <property type="match status" value="1"/>
</dbReference>
<dbReference type="Proteomes" id="UP000523388">
    <property type="component" value="Unassembled WGS sequence"/>
</dbReference>
<gene>
    <name evidence="1" type="ORF">C1Q91_004962</name>
</gene>
<evidence type="ECO:0000313" key="2">
    <source>
        <dbReference type="Proteomes" id="UP000523388"/>
    </source>
</evidence>
<comment type="caution">
    <text evidence="1">The sequence shown here is derived from an EMBL/GenBank/DDBJ whole genome shotgun (WGS) entry which is preliminary data.</text>
</comment>